<evidence type="ECO:0000313" key="4">
    <source>
        <dbReference type="Proteomes" id="UP000062043"/>
    </source>
</evidence>
<dbReference type="Proteomes" id="UP000062043">
    <property type="component" value="Chromosome"/>
</dbReference>
<dbReference type="RefSeq" id="WP_062370244.1">
    <property type="nucleotide sequence ID" value="NZ_CP007140.1"/>
</dbReference>
<dbReference type="NCBIfam" id="TIGR02608">
    <property type="entry name" value="delta_60_rpt"/>
    <property type="match status" value="5"/>
</dbReference>
<dbReference type="PANTHER" id="PTHR42754:SF1">
    <property type="entry name" value="LIPOPROTEIN"/>
    <property type="match status" value="1"/>
</dbReference>
<keyword evidence="3" id="KW-0808">Transferase</keyword>
<dbReference type="KEGG" id="tgy:X802_01100"/>
<dbReference type="Gene3D" id="2.80.10.50">
    <property type="match status" value="2"/>
</dbReference>
<dbReference type="Pfam" id="PF17164">
    <property type="entry name" value="DUF5122"/>
    <property type="match status" value="1"/>
</dbReference>
<dbReference type="GeneID" id="27134258"/>
<dbReference type="PANTHER" id="PTHR42754">
    <property type="entry name" value="ENDOGLUCANASE"/>
    <property type="match status" value="1"/>
</dbReference>
<evidence type="ECO:0000259" key="2">
    <source>
        <dbReference type="Pfam" id="PF08308"/>
    </source>
</evidence>
<reference evidence="3 4" key="1">
    <citation type="submission" date="2014-01" db="EMBL/GenBank/DDBJ databases">
        <title>Genome sequencing of Thermococcus guaymasensis.</title>
        <authorList>
            <person name="Zhang X."/>
            <person name="Alvare G."/>
            <person name="Fristensky B."/>
            <person name="Chen L."/>
            <person name="Suen T."/>
            <person name="Chen Q."/>
            <person name="Ma K."/>
        </authorList>
    </citation>
    <scope>NUCLEOTIDE SEQUENCE [LARGE SCALE GENOMIC DNA]</scope>
    <source>
        <strain evidence="3 4">DSM 11113</strain>
    </source>
</reference>
<dbReference type="InterPro" id="IPR013431">
    <property type="entry name" value="Delta_60_rpt"/>
</dbReference>
<feature type="region of interest" description="Disordered" evidence="1">
    <location>
        <begin position="760"/>
        <end position="782"/>
    </location>
</feature>
<dbReference type="EMBL" id="CP007140">
    <property type="protein sequence ID" value="AJC70931.1"/>
    <property type="molecule type" value="Genomic_DNA"/>
</dbReference>
<protein>
    <submittedName>
        <fullName evidence="3">Serine/threonine protein kinase</fullName>
    </submittedName>
</protein>
<dbReference type="OrthoDB" id="98274at2157"/>
<feature type="domain" description="PEGA" evidence="2">
    <location>
        <begin position="690"/>
        <end position="757"/>
    </location>
</feature>
<sequence length="812" mass="87976">MKRSMSIWIVVLIISTVPVLGNVTEENTSSIPWARTYGNGEDNGLIAVAITPNGDIIAVGYTDSFSPGNLDVWVFDLDGRGNVKWQRTYGGSRWDWTKGVAIAPNGDIIVIGGTNSFGAGKSDAWVLRIPLNGKLPGCGFCHSLNLPGKELHLSVMETDAHVEDSSAIVRTEEIEVQTQYFNLSYSANSSSYWARSYGGNKSERANAIAMTPNGDFVVVGYYGVIDAWSTNADAWILRLEENGSIRWQKIYGGSNDPLPPDELCAVAIASNRDIVVVGYTWSFGAGMGDFWVLRLDENGNVIWQKTYGGSGDDRASAVAITDNGDIIVAGYTYSFGAGERDVWILRLDKEGNVKWQKTYGGQKYDEAHALAIAPNGDIIVAGYTDNSEAGGRDALILRLDENGSVEWQGTYGGENVDVAKAIALASNGDIIVAGYTESFDVKDCDAWVLRLDGQGNVKWQKAYGDYERRIGNYDQANSVAIAPNGDIIIAGYSKSIDQWGLNGDVWVLRLDKNGSVIWQRTYGGKLGDVVNGLTLSEEGDILMAGHTFSFGAGGRDVWVIRLPSDGELPNCTFCGSAKIQVLDPFPSVHESNATVGKGNARVQNSDVRTFKIEVQTQYEYASITINSNPPGASVYVNDTYLGTTPLVTTLVPGLYNVKISKRDYVEYTTKRILNPGDHQELNVSLTPDFGYLTISSHPSGAVVIIDGNEVGNTPLEGYRLPVGQYKVVIQKEGYEVEDFVVTIRAGLEVTRSINLTSVQTTETPTPITTTTTTITTTEGSSTTAGTDKGMIICGPATVLVLTTIPLLMRKRR</sequence>
<name>A0A0X1KI36_9EURY</name>
<keyword evidence="3" id="KW-0723">Serine/threonine-protein kinase</keyword>
<dbReference type="Pfam" id="PF08308">
    <property type="entry name" value="PEGA"/>
    <property type="match status" value="2"/>
</dbReference>
<dbReference type="SUPFAM" id="SSF50998">
    <property type="entry name" value="Quinoprotein alcohol dehydrogenase-like"/>
    <property type="match status" value="1"/>
</dbReference>
<feature type="domain" description="PEGA" evidence="2">
    <location>
        <begin position="622"/>
        <end position="687"/>
    </location>
</feature>
<proteinExistence type="predicted"/>
<dbReference type="InterPro" id="IPR037293">
    <property type="entry name" value="Gal_Oxidase_central_sf"/>
</dbReference>
<dbReference type="PATRIC" id="fig|1432656.3.peg.216"/>
<keyword evidence="4" id="KW-1185">Reference proteome</keyword>
<organism evidence="3 4">
    <name type="scientific">Thermococcus guaymasensis DSM 11113</name>
    <dbReference type="NCBI Taxonomy" id="1432656"/>
    <lineage>
        <taxon>Archaea</taxon>
        <taxon>Methanobacteriati</taxon>
        <taxon>Methanobacteriota</taxon>
        <taxon>Thermococci</taxon>
        <taxon>Thermococcales</taxon>
        <taxon>Thermococcaceae</taxon>
        <taxon>Thermococcus</taxon>
    </lineage>
</organism>
<evidence type="ECO:0000313" key="3">
    <source>
        <dbReference type="EMBL" id="AJC70931.1"/>
    </source>
</evidence>
<keyword evidence="3" id="KW-0418">Kinase</keyword>
<dbReference type="Gene3D" id="2.130.10.80">
    <property type="entry name" value="Galactose oxidase/kelch, beta-propeller"/>
    <property type="match status" value="1"/>
</dbReference>
<dbReference type="InterPro" id="IPR011047">
    <property type="entry name" value="Quinoprotein_ADH-like_sf"/>
</dbReference>
<evidence type="ECO:0000256" key="1">
    <source>
        <dbReference type="SAM" id="MobiDB-lite"/>
    </source>
</evidence>
<accession>A0A0X1KI36</accession>
<dbReference type="InterPro" id="IPR013229">
    <property type="entry name" value="PEGA"/>
</dbReference>
<gene>
    <name evidence="3" type="ORF">X802_01100</name>
</gene>
<dbReference type="GO" id="GO:0004674">
    <property type="term" value="F:protein serine/threonine kinase activity"/>
    <property type="evidence" value="ECO:0007669"/>
    <property type="project" value="UniProtKB-KW"/>
</dbReference>
<dbReference type="STRING" id="1432656.X802_01100"/>
<dbReference type="AlphaFoldDB" id="A0A0X1KI36"/>